<dbReference type="Proteomes" id="UP000532162">
    <property type="component" value="Unassembled WGS sequence"/>
</dbReference>
<protein>
    <submittedName>
        <fullName evidence="1">Uncharacterized protein</fullName>
    </submittedName>
</protein>
<dbReference type="EMBL" id="JACCPJ010000015">
    <property type="protein sequence ID" value="NZD66059.1"/>
    <property type="molecule type" value="Genomic_DNA"/>
</dbReference>
<organism evidence="1 2">
    <name type="scientific">Rhizobium changzhiense</name>
    <dbReference type="NCBI Taxonomy" id="2692317"/>
    <lineage>
        <taxon>Bacteria</taxon>
        <taxon>Pseudomonadati</taxon>
        <taxon>Pseudomonadota</taxon>
        <taxon>Alphaproteobacteria</taxon>
        <taxon>Hyphomicrobiales</taxon>
        <taxon>Rhizobiaceae</taxon>
        <taxon>Rhizobium/Agrobacterium group</taxon>
        <taxon>Rhizobium</taxon>
    </lineage>
</organism>
<sequence length="129" mass="14439">MQALFSHQVKAVASPEAQSNAGMKARGETTVEAKFFFSSDFALRPLAIDDQDRFMGPDKRLAALDRDHRACSSARDCLCNFARSFSSIVSADRRTASAHLYLPEFFFPTGHTFRDLPAAIENHFELEHV</sequence>
<dbReference type="RefSeq" id="WP_180697207.1">
    <property type="nucleotide sequence ID" value="NZ_JACCPJ010000015.1"/>
</dbReference>
<gene>
    <name evidence="1" type="ORF">HX900_33905</name>
</gene>
<reference evidence="1 2" key="1">
    <citation type="submission" date="2020-07" db="EMBL/GenBank/DDBJ databases">
        <authorList>
            <person name="Sun Q."/>
        </authorList>
    </citation>
    <scope>NUCLEOTIDE SEQUENCE [LARGE SCALE GENOMIC DNA]</scope>
    <source>
        <strain evidence="1 2">WYCCWR 11290</strain>
    </source>
</reference>
<name>A0A7Z0UHW7_9HYPH</name>
<evidence type="ECO:0000313" key="1">
    <source>
        <dbReference type="EMBL" id="NZD66059.1"/>
    </source>
</evidence>
<comment type="caution">
    <text evidence="1">The sequence shown here is derived from an EMBL/GenBank/DDBJ whole genome shotgun (WGS) entry which is preliminary data.</text>
</comment>
<proteinExistence type="predicted"/>
<evidence type="ECO:0000313" key="2">
    <source>
        <dbReference type="Proteomes" id="UP000532162"/>
    </source>
</evidence>
<accession>A0A7Z0UHW7</accession>
<dbReference type="AlphaFoldDB" id="A0A7Z0UHW7"/>